<evidence type="ECO:0000313" key="2">
    <source>
        <dbReference type="Proteomes" id="UP000287651"/>
    </source>
</evidence>
<protein>
    <submittedName>
        <fullName evidence="1">Uncharacterized protein</fullName>
    </submittedName>
</protein>
<comment type="caution">
    <text evidence="1">The sequence shown here is derived from an EMBL/GenBank/DDBJ whole genome shotgun (WGS) entry which is preliminary data.</text>
</comment>
<proteinExistence type="predicted"/>
<dbReference type="EMBL" id="AMZH03003060">
    <property type="protein sequence ID" value="RRT73552.1"/>
    <property type="molecule type" value="Genomic_DNA"/>
</dbReference>
<accession>A0A427ABH1</accession>
<dbReference type="AlphaFoldDB" id="A0A427ABH1"/>
<sequence length="73" mass="8438">MDACFMVLVNYGYHIRILCRRVWFRSEAAQPMGAKSAMTLKLQQHCRPSDGSHVVLSRRRFGGRVRRSCVRSP</sequence>
<dbReference type="Proteomes" id="UP000287651">
    <property type="component" value="Unassembled WGS sequence"/>
</dbReference>
<reference evidence="1 2" key="1">
    <citation type="journal article" date="2014" name="Agronomy (Basel)">
        <title>A Draft Genome Sequence for Ensete ventricosum, the Drought-Tolerant Tree Against Hunger.</title>
        <authorList>
            <person name="Harrison J."/>
            <person name="Moore K.A."/>
            <person name="Paszkiewicz K."/>
            <person name="Jones T."/>
            <person name="Grant M."/>
            <person name="Ambacheew D."/>
            <person name="Muzemil S."/>
            <person name="Studholme D.J."/>
        </authorList>
    </citation>
    <scope>NUCLEOTIDE SEQUENCE [LARGE SCALE GENOMIC DNA]</scope>
</reference>
<evidence type="ECO:0000313" key="1">
    <source>
        <dbReference type="EMBL" id="RRT73552.1"/>
    </source>
</evidence>
<organism evidence="1 2">
    <name type="scientific">Ensete ventricosum</name>
    <name type="common">Abyssinian banana</name>
    <name type="synonym">Musa ensete</name>
    <dbReference type="NCBI Taxonomy" id="4639"/>
    <lineage>
        <taxon>Eukaryota</taxon>
        <taxon>Viridiplantae</taxon>
        <taxon>Streptophyta</taxon>
        <taxon>Embryophyta</taxon>
        <taxon>Tracheophyta</taxon>
        <taxon>Spermatophyta</taxon>
        <taxon>Magnoliopsida</taxon>
        <taxon>Liliopsida</taxon>
        <taxon>Zingiberales</taxon>
        <taxon>Musaceae</taxon>
        <taxon>Ensete</taxon>
    </lineage>
</organism>
<name>A0A427ABH1_ENSVE</name>
<gene>
    <name evidence="1" type="ORF">B296_00013035</name>
</gene>